<reference evidence="1" key="2">
    <citation type="submission" date="2025-03" db="EMBL/GenBank/DDBJ databases">
        <authorList>
            <consortium name="ELIXIR-Norway"/>
            <consortium name="Elixir Norway"/>
        </authorList>
    </citation>
    <scope>NUCLEOTIDE SEQUENCE</scope>
</reference>
<protein>
    <submittedName>
        <fullName evidence="1">Uncharacterized protein</fullName>
    </submittedName>
</protein>
<proteinExistence type="predicted"/>
<gene>
    <name evidence="1" type="ORF">MRATA1EN22A_LOCUS21101</name>
</gene>
<dbReference type="EMBL" id="OX596116">
    <property type="protein sequence ID" value="CAN0481857.1"/>
    <property type="molecule type" value="Genomic_DNA"/>
</dbReference>
<dbReference type="Proteomes" id="UP001162501">
    <property type="component" value="Chromosome 32"/>
</dbReference>
<organism evidence="1 2">
    <name type="scientific">Rangifer tarandus platyrhynchus</name>
    <name type="common">Svalbard reindeer</name>
    <dbReference type="NCBI Taxonomy" id="3082113"/>
    <lineage>
        <taxon>Eukaryota</taxon>
        <taxon>Metazoa</taxon>
        <taxon>Chordata</taxon>
        <taxon>Craniata</taxon>
        <taxon>Vertebrata</taxon>
        <taxon>Euteleostomi</taxon>
        <taxon>Mammalia</taxon>
        <taxon>Eutheria</taxon>
        <taxon>Laurasiatheria</taxon>
        <taxon>Artiodactyla</taxon>
        <taxon>Ruminantia</taxon>
        <taxon>Pecora</taxon>
        <taxon>Cervidae</taxon>
        <taxon>Odocoileinae</taxon>
        <taxon>Rangifer</taxon>
    </lineage>
</organism>
<name>A0AC59ZS99_RANTA</name>
<evidence type="ECO:0000313" key="2">
    <source>
        <dbReference type="Proteomes" id="UP001162501"/>
    </source>
</evidence>
<evidence type="ECO:0000313" key="1">
    <source>
        <dbReference type="EMBL" id="CAN0481857.1"/>
    </source>
</evidence>
<sequence length="122" mass="13138">MGPQVSPPGPRRAGNTPPEHRRGGRKAPAVPAAQSLSAGSVHQQDCVRRSPGCVGAVSLQSNHKLWTYSGGTELLTRVHLKQAENSRRAREEHPLLPAASLRRPLLTNPNMLSTEENDLTAP</sequence>
<accession>A0AC59ZS99</accession>
<reference evidence="1" key="1">
    <citation type="submission" date="2023-05" db="EMBL/GenBank/DDBJ databases">
        <authorList>
            <consortium name="ELIXIR-Norway"/>
        </authorList>
    </citation>
    <scope>NUCLEOTIDE SEQUENCE</scope>
</reference>